<keyword evidence="1" id="KW-0812">Transmembrane</keyword>
<comment type="caution">
    <text evidence="2">The sequence shown here is derived from an EMBL/GenBank/DDBJ whole genome shotgun (WGS) entry which is preliminary data.</text>
</comment>
<evidence type="ECO:0000313" key="3">
    <source>
        <dbReference type="Proteomes" id="UP000176429"/>
    </source>
</evidence>
<keyword evidence="1" id="KW-1133">Transmembrane helix</keyword>
<accession>A0A1G2NV51</accession>
<protein>
    <recommendedName>
        <fullName evidence="4">Prepilin-type N-terminal cleavage/methylation domain-containing protein</fullName>
    </recommendedName>
</protein>
<name>A0A1G2NV51_9BACT</name>
<dbReference type="EMBL" id="MHSH01000058">
    <property type="protein sequence ID" value="OHA39960.1"/>
    <property type="molecule type" value="Genomic_DNA"/>
</dbReference>
<sequence>MSSIRKNRYFNRGGYSLVEIIVYASVLVLVLGVIINSVVSLVNTDRHYESSRRIQADALSAMSRILSDARQSLFINDAESVFGSDNGVLSLTLLGDAQTPETVRYYLDGNNVYRYSASGSGYVTSSTTRAVGLRFQNISTGRSRAVRVQLSLEAGEGGYVKSSVFYDSALLRGSYANL</sequence>
<reference evidence="2 3" key="1">
    <citation type="journal article" date="2016" name="Nat. Commun.">
        <title>Thousands of microbial genomes shed light on interconnected biogeochemical processes in an aquifer system.</title>
        <authorList>
            <person name="Anantharaman K."/>
            <person name="Brown C.T."/>
            <person name="Hug L.A."/>
            <person name="Sharon I."/>
            <person name="Castelle C.J."/>
            <person name="Probst A.J."/>
            <person name="Thomas B.C."/>
            <person name="Singh A."/>
            <person name="Wilkins M.J."/>
            <person name="Karaoz U."/>
            <person name="Brodie E.L."/>
            <person name="Williams K.H."/>
            <person name="Hubbard S.S."/>
            <person name="Banfield J.F."/>
        </authorList>
    </citation>
    <scope>NUCLEOTIDE SEQUENCE [LARGE SCALE GENOMIC DNA]</scope>
</reference>
<keyword evidence="1" id="KW-0472">Membrane</keyword>
<feature type="transmembrane region" description="Helical" evidence="1">
    <location>
        <begin position="20"/>
        <end position="43"/>
    </location>
</feature>
<dbReference type="AlphaFoldDB" id="A0A1G2NV51"/>
<evidence type="ECO:0000313" key="2">
    <source>
        <dbReference type="EMBL" id="OHA39960.1"/>
    </source>
</evidence>
<organism evidence="2 3">
    <name type="scientific">Candidatus Taylorbacteria bacterium RIFCSPLOWO2_02_FULL_46_40</name>
    <dbReference type="NCBI Taxonomy" id="1802329"/>
    <lineage>
        <taxon>Bacteria</taxon>
        <taxon>Candidatus Tayloriibacteriota</taxon>
    </lineage>
</organism>
<evidence type="ECO:0008006" key="4">
    <source>
        <dbReference type="Google" id="ProtNLM"/>
    </source>
</evidence>
<proteinExistence type="predicted"/>
<gene>
    <name evidence="2" type="ORF">A3H68_03670</name>
</gene>
<dbReference type="Proteomes" id="UP000176429">
    <property type="component" value="Unassembled WGS sequence"/>
</dbReference>
<evidence type="ECO:0000256" key="1">
    <source>
        <dbReference type="SAM" id="Phobius"/>
    </source>
</evidence>